<reference evidence="2 3" key="1">
    <citation type="submission" date="2020-05" db="EMBL/GenBank/DDBJ databases">
        <title>Complete genome of Desulfobulbus oligotrophicus.</title>
        <authorList>
            <person name="Podar M."/>
        </authorList>
    </citation>
    <scope>NUCLEOTIDE SEQUENCE [LARGE SCALE GENOMIC DNA]</scope>
    <source>
        <strain evidence="2 3">Prop6</strain>
    </source>
</reference>
<evidence type="ECO:0000313" key="2">
    <source>
        <dbReference type="EMBL" id="QQG64706.1"/>
    </source>
</evidence>
<dbReference type="CDD" id="cd00761">
    <property type="entry name" value="Glyco_tranf_GTA_type"/>
    <property type="match status" value="1"/>
</dbReference>
<dbReference type="InterPro" id="IPR029044">
    <property type="entry name" value="Nucleotide-diphossugar_trans"/>
</dbReference>
<dbReference type="GO" id="GO:0016758">
    <property type="term" value="F:hexosyltransferase activity"/>
    <property type="evidence" value="ECO:0007669"/>
    <property type="project" value="UniProtKB-ARBA"/>
</dbReference>
<name>A0A7T5VBG3_9BACT</name>
<dbReference type="PANTHER" id="PTHR22916">
    <property type="entry name" value="GLYCOSYLTRANSFERASE"/>
    <property type="match status" value="1"/>
</dbReference>
<dbReference type="RefSeq" id="WP_199263538.1">
    <property type="nucleotide sequence ID" value="NZ_CP054140.1"/>
</dbReference>
<dbReference type="AlphaFoldDB" id="A0A7T5VBG3"/>
<protein>
    <submittedName>
        <fullName evidence="2">Glycosyltransferase family 2 protein</fullName>
    </submittedName>
</protein>
<proteinExistence type="predicted"/>
<feature type="domain" description="Glycosyltransferase 2-like" evidence="1">
    <location>
        <begin position="8"/>
        <end position="134"/>
    </location>
</feature>
<keyword evidence="2" id="KW-0808">Transferase</keyword>
<dbReference type="Gene3D" id="3.90.550.10">
    <property type="entry name" value="Spore Coat Polysaccharide Biosynthesis Protein SpsA, Chain A"/>
    <property type="match status" value="1"/>
</dbReference>
<dbReference type="Pfam" id="PF00535">
    <property type="entry name" value="Glycos_transf_2"/>
    <property type="match status" value="1"/>
</dbReference>
<dbReference type="PANTHER" id="PTHR22916:SF3">
    <property type="entry name" value="UDP-GLCNAC:BETAGAL BETA-1,3-N-ACETYLGLUCOSAMINYLTRANSFERASE-LIKE PROTEIN 1"/>
    <property type="match status" value="1"/>
</dbReference>
<sequence>MQTHPLVSVVIPAYNAEELIAETLESVLAQTYPHVEIVVVDDGSTDRTATVVQEFGELVRYQYQANSGGCAVPRNTGIKLCTGKYLCFLDADDLMTPNRLADQVAFMERHPRVGLVFCDYINFNAAGRYPTTHFQTCPRLWPQLEEQQELVIEQGCALLLEENFGCAGTLLMRATMLEKEPGFEPGLKACEDFHFYFRLARHSPVGIVNSVGLLRRFHDRNMSSSSFIMQAEGARSCAMLLVSEQNPAFRQQLAATVAGYLTGLAYWYADHGRFWKALQTDGRALVRDRRWPTIRQVGRNVVRTLSMAIGLHRPKQ</sequence>
<evidence type="ECO:0000259" key="1">
    <source>
        <dbReference type="Pfam" id="PF00535"/>
    </source>
</evidence>
<keyword evidence="3" id="KW-1185">Reference proteome</keyword>
<dbReference type="KEGG" id="dog:HP555_01915"/>
<dbReference type="SUPFAM" id="SSF53448">
    <property type="entry name" value="Nucleotide-diphospho-sugar transferases"/>
    <property type="match status" value="1"/>
</dbReference>
<gene>
    <name evidence="2" type="ORF">HP555_01915</name>
</gene>
<accession>A0A7T5VBG3</accession>
<organism evidence="2 3">
    <name type="scientific">Desulfobulbus oligotrophicus</name>
    <dbReference type="NCBI Taxonomy" id="1909699"/>
    <lineage>
        <taxon>Bacteria</taxon>
        <taxon>Pseudomonadati</taxon>
        <taxon>Thermodesulfobacteriota</taxon>
        <taxon>Desulfobulbia</taxon>
        <taxon>Desulfobulbales</taxon>
        <taxon>Desulfobulbaceae</taxon>
        <taxon>Desulfobulbus</taxon>
    </lineage>
</organism>
<dbReference type="Proteomes" id="UP000596092">
    <property type="component" value="Chromosome"/>
</dbReference>
<evidence type="ECO:0000313" key="3">
    <source>
        <dbReference type="Proteomes" id="UP000596092"/>
    </source>
</evidence>
<dbReference type="EMBL" id="CP054140">
    <property type="protein sequence ID" value="QQG64706.1"/>
    <property type="molecule type" value="Genomic_DNA"/>
</dbReference>
<dbReference type="InterPro" id="IPR001173">
    <property type="entry name" value="Glyco_trans_2-like"/>
</dbReference>